<feature type="binding site" evidence="10">
    <location>
        <position position="381"/>
    </location>
    <ligand>
        <name>Zn(2+)</name>
        <dbReference type="ChEBI" id="CHEBI:29105"/>
    </ligand>
</feature>
<evidence type="ECO:0000256" key="10">
    <source>
        <dbReference type="HAMAP-Rule" id="MF_01588"/>
    </source>
</evidence>
<dbReference type="InterPro" id="IPR036420">
    <property type="entry name" value="BRCT_dom_sf"/>
</dbReference>
<dbReference type="InterPro" id="IPR013840">
    <property type="entry name" value="DNAligase_N"/>
</dbReference>
<dbReference type="SUPFAM" id="SSF50249">
    <property type="entry name" value="Nucleic acid-binding proteins"/>
    <property type="match status" value="1"/>
</dbReference>
<dbReference type="InterPro" id="IPR001679">
    <property type="entry name" value="DNA_ligase"/>
</dbReference>
<dbReference type="Gene3D" id="1.10.150.20">
    <property type="entry name" value="5' to 3' exonuclease, C-terminal subdomain"/>
    <property type="match status" value="2"/>
</dbReference>
<evidence type="ECO:0000313" key="12">
    <source>
        <dbReference type="EMBL" id="CUP61428.1"/>
    </source>
</evidence>
<dbReference type="GO" id="GO:0006281">
    <property type="term" value="P:DNA repair"/>
    <property type="evidence" value="ECO:0007669"/>
    <property type="project" value="UniProtKB-KW"/>
</dbReference>
<feature type="binding site" evidence="10">
    <location>
        <begin position="76"/>
        <end position="77"/>
    </location>
    <ligand>
        <name>NAD(+)</name>
        <dbReference type="ChEBI" id="CHEBI:57540"/>
    </ligand>
</feature>
<evidence type="ECO:0000313" key="13">
    <source>
        <dbReference type="Proteomes" id="UP000095762"/>
    </source>
</evidence>
<organism evidence="12 13">
    <name type="scientific">Blautia obeum</name>
    <dbReference type="NCBI Taxonomy" id="40520"/>
    <lineage>
        <taxon>Bacteria</taxon>
        <taxon>Bacillati</taxon>
        <taxon>Bacillota</taxon>
        <taxon>Clostridia</taxon>
        <taxon>Lachnospirales</taxon>
        <taxon>Lachnospiraceae</taxon>
        <taxon>Blautia</taxon>
    </lineage>
</organism>
<dbReference type="GO" id="GO:0003911">
    <property type="term" value="F:DNA ligase (NAD+) activity"/>
    <property type="evidence" value="ECO:0007669"/>
    <property type="project" value="UniProtKB-UniRule"/>
</dbReference>
<dbReference type="InterPro" id="IPR013839">
    <property type="entry name" value="DNAligase_adenylation"/>
</dbReference>
<dbReference type="SMART" id="SM00292">
    <property type="entry name" value="BRCT"/>
    <property type="match status" value="1"/>
</dbReference>
<feature type="domain" description="BRCT" evidence="11">
    <location>
        <begin position="577"/>
        <end position="662"/>
    </location>
</feature>
<evidence type="ECO:0000256" key="8">
    <source>
        <dbReference type="ARBA" id="ARBA00023211"/>
    </source>
</evidence>
<dbReference type="SUPFAM" id="SSF56091">
    <property type="entry name" value="DNA ligase/mRNA capping enzyme, catalytic domain"/>
    <property type="match status" value="1"/>
</dbReference>
<dbReference type="NCBIfam" id="NF005932">
    <property type="entry name" value="PRK07956.1"/>
    <property type="match status" value="1"/>
</dbReference>
<feature type="binding site" evidence="10">
    <location>
        <position position="155"/>
    </location>
    <ligand>
        <name>NAD(+)</name>
        <dbReference type="ChEBI" id="CHEBI:57540"/>
    </ligand>
</feature>
<gene>
    <name evidence="12" type="primary">ligA_1</name>
    <name evidence="10" type="synonym">ligA</name>
    <name evidence="12" type="ORF">ERS852569_00180</name>
</gene>
<keyword evidence="8 10" id="KW-0464">Manganese</keyword>
<dbReference type="PIRSF" id="PIRSF001604">
    <property type="entry name" value="LigA"/>
    <property type="match status" value="1"/>
</dbReference>
<dbReference type="GO" id="GO:0006260">
    <property type="term" value="P:DNA replication"/>
    <property type="evidence" value="ECO:0007669"/>
    <property type="project" value="UniProtKB-KW"/>
</dbReference>
<name>A0A174PRZ7_9FIRM</name>
<dbReference type="Pfam" id="PF03120">
    <property type="entry name" value="OB_DNA_ligase"/>
    <property type="match status" value="1"/>
</dbReference>
<feature type="binding site" evidence="10">
    <location>
        <position position="408"/>
    </location>
    <ligand>
        <name>Zn(2+)</name>
        <dbReference type="ChEBI" id="CHEBI:29105"/>
    </ligand>
</feature>
<dbReference type="EMBL" id="CZBP01000001">
    <property type="protein sequence ID" value="CUP61428.1"/>
    <property type="molecule type" value="Genomic_DNA"/>
</dbReference>
<dbReference type="Pfam" id="PF01653">
    <property type="entry name" value="DNA_ligase_aden"/>
    <property type="match status" value="1"/>
</dbReference>
<dbReference type="CDD" id="cd17748">
    <property type="entry name" value="BRCT_DNA_ligase_like"/>
    <property type="match status" value="1"/>
</dbReference>
<feature type="binding site" evidence="10">
    <location>
        <position position="403"/>
    </location>
    <ligand>
        <name>Zn(2+)</name>
        <dbReference type="ChEBI" id="CHEBI:29105"/>
    </ligand>
</feature>
<evidence type="ECO:0000256" key="3">
    <source>
        <dbReference type="ARBA" id="ARBA00022723"/>
    </source>
</evidence>
<keyword evidence="10" id="KW-0460">Magnesium</keyword>
<dbReference type="Gene3D" id="3.30.470.30">
    <property type="entry name" value="DNA ligase/mRNA capping enzyme"/>
    <property type="match status" value="1"/>
</dbReference>
<evidence type="ECO:0000256" key="1">
    <source>
        <dbReference type="ARBA" id="ARBA00022598"/>
    </source>
</evidence>
<dbReference type="InterPro" id="IPR010994">
    <property type="entry name" value="RuvA_2-like"/>
</dbReference>
<keyword evidence="1 10" id="KW-0436">Ligase</keyword>
<comment type="caution">
    <text evidence="10">Lacks conserved residue(s) required for the propagation of feature annotation.</text>
</comment>
<dbReference type="InterPro" id="IPR001357">
    <property type="entry name" value="BRCT_dom"/>
</dbReference>
<keyword evidence="6 10" id="KW-0520">NAD</keyword>
<dbReference type="Gene3D" id="1.10.287.610">
    <property type="entry name" value="Helix hairpin bin"/>
    <property type="match status" value="1"/>
</dbReference>
<comment type="catalytic activity">
    <reaction evidence="9 10">
        <text>NAD(+) + (deoxyribonucleotide)n-3'-hydroxyl + 5'-phospho-(deoxyribonucleotide)m = (deoxyribonucleotide)n+m + AMP + beta-nicotinamide D-nucleotide.</text>
        <dbReference type="EC" id="6.5.1.2"/>
    </reaction>
</comment>
<feature type="active site" description="N6-AMP-lysine intermediate" evidence="10">
    <location>
        <position position="100"/>
    </location>
</feature>
<evidence type="ECO:0000259" key="11">
    <source>
        <dbReference type="PROSITE" id="PS50172"/>
    </source>
</evidence>
<feature type="binding site" evidence="10">
    <location>
        <position position="290"/>
    </location>
    <ligand>
        <name>NAD(+)</name>
        <dbReference type="ChEBI" id="CHEBI:57540"/>
    </ligand>
</feature>
<evidence type="ECO:0000256" key="9">
    <source>
        <dbReference type="ARBA" id="ARBA00034005"/>
    </source>
</evidence>
<dbReference type="AlphaFoldDB" id="A0A174PRZ7"/>
<reference evidence="12 13" key="1">
    <citation type="submission" date="2015-09" db="EMBL/GenBank/DDBJ databases">
        <authorList>
            <consortium name="Pathogen Informatics"/>
        </authorList>
    </citation>
    <scope>NUCLEOTIDE SEQUENCE [LARGE SCALE GENOMIC DNA]</scope>
    <source>
        <strain evidence="12 13">2789STDY5834957</strain>
    </source>
</reference>
<dbReference type="SUPFAM" id="SSF52113">
    <property type="entry name" value="BRCT domain"/>
    <property type="match status" value="1"/>
</dbReference>
<keyword evidence="2 10" id="KW-0235">DNA replication</keyword>
<accession>A0A174PRZ7</accession>
<comment type="function">
    <text evidence="10">DNA ligase that catalyzes the formation of phosphodiester linkages between 5'-phosphoryl and 3'-hydroxyl groups in double-stranded DNA using NAD as a coenzyme and as the energy source for the reaction. It is essential for DNA replication and repair of damaged DNA.</text>
</comment>
<protein>
    <recommendedName>
        <fullName evidence="10">DNA ligase</fullName>
        <ecNumber evidence="10">6.5.1.2</ecNumber>
    </recommendedName>
    <alternativeName>
        <fullName evidence="10">Polydeoxyribonucleotide synthase [NAD(+)]</fullName>
    </alternativeName>
</protein>
<dbReference type="InterPro" id="IPR004150">
    <property type="entry name" value="NAD_DNA_ligase_OB"/>
</dbReference>
<feature type="binding site" evidence="10">
    <location>
        <position position="384"/>
    </location>
    <ligand>
        <name>Zn(2+)</name>
        <dbReference type="ChEBI" id="CHEBI:29105"/>
    </ligand>
</feature>
<dbReference type="HAMAP" id="MF_01588">
    <property type="entry name" value="DNA_ligase_A"/>
    <property type="match status" value="1"/>
</dbReference>
<comment type="similarity">
    <text evidence="10">Belongs to the NAD-dependent DNA ligase family. LigA subfamily.</text>
</comment>
<evidence type="ECO:0000256" key="2">
    <source>
        <dbReference type="ARBA" id="ARBA00022705"/>
    </source>
</evidence>
<proteinExistence type="inferred from homology"/>
<dbReference type="PROSITE" id="PS50172">
    <property type="entry name" value="BRCT"/>
    <property type="match status" value="1"/>
</dbReference>
<keyword evidence="4 10" id="KW-0227">DNA damage</keyword>
<dbReference type="Gene3D" id="2.40.50.140">
    <property type="entry name" value="Nucleic acid-binding proteins"/>
    <property type="match status" value="1"/>
</dbReference>
<dbReference type="GO" id="GO:0046872">
    <property type="term" value="F:metal ion binding"/>
    <property type="evidence" value="ECO:0007669"/>
    <property type="project" value="UniProtKB-KW"/>
</dbReference>
<keyword evidence="5 10" id="KW-0862">Zinc</keyword>
<comment type="cofactor">
    <cofactor evidence="10">
        <name>Mg(2+)</name>
        <dbReference type="ChEBI" id="CHEBI:18420"/>
    </cofactor>
    <cofactor evidence="10">
        <name>Mn(2+)</name>
        <dbReference type="ChEBI" id="CHEBI:29035"/>
    </cofactor>
</comment>
<dbReference type="Proteomes" id="UP000095762">
    <property type="component" value="Unassembled WGS sequence"/>
</dbReference>
<dbReference type="EC" id="6.5.1.2" evidence="10"/>
<dbReference type="SUPFAM" id="SSF47781">
    <property type="entry name" value="RuvA domain 2-like"/>
    <property type="match status" value="1"/>
</dbReference>
<keyword evidence="7 10" id="KW-0234">DNA repair</keyword>
<dbReference type="Gene3D" id="3.40.50.10190">
    <property type="entry name" value="BRCT domain"/>
    <property type="match status" value="1"/>
</dbReference>
<evidence type="ECO:0000256" key="7">
    <source>
        <dbReference type="ARBA" id="ARBA00023204"/>
    </source>
</evidence>
<dbReference type="InterPro" id="IPR012340">
    <property type="entry name" value="NA-bd_OB-fold"/>
</dbReference>
<sequence length="662" mass="73538">MNKLELLTKELNEASRIYYTENRQIMSNKEWDAKYDELVSLEHKLGYSLPDSPTKNIGYRVVSHLEKVTHEVPALSLDKTKDREALAAWLNGRTGVLSWKMDGLTVVVTYLGGKLLRAVTRGNGVVGEDITHNAPVILGMPMTIPEKGKVIVRGEAVISYQDFEEINKSLPEGDTYQNPRNLASGSIRQFDPKKCAERHVYFKAFTFVNALDFNGSYDASLRLLKEWGFDPVEYRIVSPENVIKTVAQFEQQIEENPYPSDGLVLAFDDLEYGETLGMTGKFPRNAIAFKWQDETAETVLRNVEWSASRTGLINPVAVFDTVQLEGTDVSRASLHNLRYMQDLQLGIGDTVSVYKANKIIPQLDENLTACENPPVPVPTKCPVCGHDTKRRIGADGLTESLYCTNPDCAAKHIGMFERFVCGDGLNVVGLSTSKLEQLIDNGFIRNRSDLFSLSQYEGEIASFDGWGEKSAGKLMQAIAKARTTTFRQFFYCLGIPGCGHDVAKILEKEFGKKTGCSKTALLSNLIGTADILDTLSMDGIGDVRAKAMQDWFETNEAEYKKLLSLLTISDDLIQKKEISASLEGMTFVITGAVHIFKNRNALKEEIESRNGKVSGSVSSKTDYLISNEPSTSAKSVKAAKLGVPVITEEEFLEKFKTQEETL</sequence>
<evidence type="ECO:0000256" key="5">
    <source>
        <dbReference type="ARBA" id="ARBA00022833"/>
    </source>
</evidence>
<feature type="binding site" evidence="10">
    <location>
        <position position="121"/>
    </location>
    <ligand>
        <name>NAD(+)</name>
        <dbReference type="ChEBI" id="CHEBI:57540"/>
    </ligand>
</feature>
<evidence type="ECO:0000256" key="4">
    <source>
        <dbReference type="ARBA" id="ARBA00022763"/>
    </source>
</evidence>
<keyword evidence="3 10" id="KW-0479">Metal-binding</keyword>
<dbReference type="RefSeq" id="WP_055059215.1">
    <property type="nucleotide sequence ID" value="NZ_CZBP01000001.1"/>
</dbReference>
<dbReference type="SMART" id="SM00532">
    <property type="entry name" value="LIGANc"/>
    <property type="match status" value="1"/>
</dbReference>
<dbReference type="Pfam" id="PF00533">
    <property type="entry name" value="BRCT"/>
    <property type="match status" value="1"/>
</dbReference>
<dbReference type="NCBIfam" id="TIGR00575">
    <property type="entry name" value="dnlj"/>
    <property type="match status" value="1"/>
</dbReference>
<evidence type="ECO:0000256" key="6">
    <source>
        <dbReference type="ARBA" id="ARBA00023027"/>
    </source>
</evidence>